<dbReference type="Proteomes" id="UP000261540">
    <property type="component" value="Unplaced"/>
</dbReference>
<dbReference type="AlphaFoldDB" id="A0A3B3RQL9"/>
<keyword evidence="2" id="KW-1185">Reference proteome</keyword>
<reference evidence="1" key="1">
    <citation type="submission" date="2025-08" db="UniProtKB">
        <authorList>
            <consortium name="Ensembl"/>
        </authorList>
    </citation>
    <scope>IDENTIFICATION</scope>
</reference>
<evidence type="ECO:0000313" key="1">
    <source>
        <dbReference type="Ensembl" id="ENSPKIP00000020573.1"/>
    </source>
</evidence>
<name>A0A3B3RQL9_9TELE</name>
<reference evidence="1" key="2">
    <citation type="submission" date="2025-09" db="UniProtKB">
        <authorList>
            <consortium name="Ensembl"/>
        </authorList>
    </citation>
    <scope>IDENTIFICATION</scope>
</reference>
<accession>A0A3B3RQL9</accession>
<protein>
    <submittedName>
        <fullName evidence="1">Uncharacterized protein</fullName>
    </submittedName>
</protein>
<dbReference type="Ensembl" id="ENSPKIT00000001191.1">
    <property type="protein sequence ID" value="ENSPKIP00000020573.1"/>
    <property type="gene ID" value="ENSPKIG00000005297.1"/>
</dbReference>
<evidence type="ECO:0000313" key="2">
    <source>
        <dbReference type="Proteomes" id="UP000261540"/>
    </source>
</evidence>
<sequence length="118" mass="12767">CVLRIKKGIQHKEEYREIPSEKASVCPGEGLCVKTSVCPGENICVPRRRPLCAQEKASVCPGESVCVPRRKRLCAQEKASVCPGENVCEKASVCPGEGLFICFCLVVPLSFLGSSFAH</sequence>
<organism evidence="1 2">
    <name type="scientific">Paramormyrops kingsleyae</name>
    <dbReference type="NCBI Taxonomy" id="1676925"/>
    <lineage>
        <taxon>Eukaryota</taxon>
        <taxon>Metazoa</taxon>
        <taxon>Chordata</taxon>
        <taxon>Craniata</taxon>
        <taxon>Vertebrata</taxon>
        <taxon>Euteleostomi</taxon>
        <taxon>Actinopterygii</taxon>
        <taxon>Neopterygii</taxon>
        <taxon>Teleostei</taxon>
        <taxon>Osteoglossocephala</taxon>
        <taxon>Osteoglossomorpha</taxon>
        <taxon>Osteoglossiformes</taxon>
        <taxon>Mormyridae</taxon>
        <taxon>Paramormyrops</taxon>
    </lineage>
</organism>
<proteinExistence type="predicted"/>